<keyword evidence="9" id="KW-1185">Reference proteome</keyword>
<comment type="caution">
    <text evidence="8">The sequence shown here is derived from an EMBL/GenBank/DDBJ whole genome shotgun (WGS) entry which is preliminary data.</text>
</comment>
<dbReference type="InterPro" id="IPR005123">
    <property type="entry name" value="Oxoglu/Fe-dep_dioxygenase_dom"/>
</dbReference>
<evidence type="ECO:0000256" key="5">
    <source>
        <dbReference type="ARBA" id="ARBA00023004"/>
    </source>
</evidence>
<keyword evidence="2" id="KW-0479">Metal-binding</keyword>
<feature type="region of interest" description="Disordered" evidence="6">
    <location>
        <begin position="150"/>
        <end position="205"/>
    </location>
</feature>
<protein>
    <submittedName>
        <fullName evidence="8">Fe2OG dioxygenase domain-containing protein</fullName>
    </submittedName>
</protein>
<dbReference type="Gene3D" id="2.60.120.620">
    <property type="entry name" value="q2cbj1_9rhob like domain"/>
    <property type="match status" value="1"/>
</dbReference>
<feature type="region of interest" description="Disordered" evidence="6">
    <location>
        <begin position="56"/>
        <end position="88"/>
    </location>
</feature>
<evidence type="ECO:0000256" key="6">
    <source>
        <dbReference type="SAM" id="MobiDB-lite"/>
    </source>
</evidence>
<proteinExistence type="predicted"/>
<dbReference type="Proteomes" id="UP001642464">
    <property type="component" value="Unassembled WGS sequence"/>
</dbReference>
<feature type="compositionally biased region" description="Basic and acidic residues" evidence="6">
    <location>
        <begin position="178"/>
        <end position="192"/>
    </location>
</feature>
<keyword evidence="3 8" id="KW-0223">Dioxygenase</keyword>
<feature type="domain" description="Fe2OG dioxygenase" evidence="7">
    <location>
        <begin position="481"/>
        <end position="610"/>
    </location>
</feature>
<feature type="compositionally biased region" description="Basic and acidic residues" evidence="6">
    <location>
        <begin position="155"/>
        <end position="167"/>
    </location>
</feature>
<evidence type="ECO:0000256" key="1">
    <source>
        <dbReference type="ARBA" id="ARBA00001961"/>
    </source>
</evidence>
<comment type="cofactor">
    <cofactor evidence="1">
        <name>L-ascorbate</name>
        <dbReference type="ChEBI" id="CHEBI:38290"/>
    </cofactor>
</comment>
<dbReference type="GO" id="GO:0051213">
    <property type="term" value="F:dioxygenase activity"/>
    <property type="evidence" value="ECO:0007669"/>
    <property type="project" value="UniProtKB-KW"/>
</dbReference>
<gene>
    <name evidence="8" type="ORF">SCF082_LOCUS44472</name>
</gene>
<name>A0ABP0R234_9DINO</name>
<dbReference type="SMART" id="SM00702">
    <property type="entry name" value="P4Hc"/>
    <property type="match status" value="1"/>
</dbReference>
<dbReference type="InterPro" id="IPR006620">
    <property type="entry name" value="Pro_4_hyd_alph"/>
</dbReference>
<organism evidence="8 9">
    <name type="scientific">Durusdinium trenchii</name>
    <dbReference type="NCBI Taxonomy" id="1381693"/>
    <lineage>
        <taxon>Eukaryota</taxon>
        <taxon>Sar</taxon>
        <taxon>Alveolata</taxon>
        <taxon>Dinophyceae</taxon>
        <taxon>Suessiales</taxon>
        <taxon>Symbiodiniaceae</taxon>
        <taxon>Durusdinium</taxon>
    </lineage>
</organism>
<evidence type="ECO:0000313" key="8">
    <source>
        <dbReference type="EMBL" id="CAK9094638.1"/>
    </source>
</evidence>
<evidence type="ECO:0000313" key="9">
    <source>
        <dbReference type="Proteomes" id="UP001642464"/>
    </source>
</evidence>
<sequence length="656" mass="73749">MCEEEWKYQMPEVSVSGGFLAQRALPQPLPAWPAPEPLPQLEVEEQVDVTSMLVPPKVQVDPDDTPERTTPVLQPPNTRRKPAVPLPPKRLVIRSRNENDGVDADQADVDGADVTGAHHWAAIHREAFAPPAPASQLERQKRMEHLLRRRKHGRERIMPEDFYRENLQRQQATSLPPRRRDAREQGEEEAPRSARGLRSGSPSLPPIDQAEVREERCCNFAKHPLLCCQGTSQAQKAPRHVVRLERRPGMERLGFGNVVAGPRDAPVSVNGVSQDVPRMREELRSQASYFPVGGPQNMELVIGWNGVYQPPSQEAGQTPGPSFPQMAGLISAAEMMMKAGNLRGGHPVGASPARMAVHWLLKRLRQALQNGQPFVVSDFLFEPVAEALLGQMQQLSDRQDDQDESGYPFQRLTEGPLADPPDDWDPLEAMPCKRVVDDFQAKRAQRFAFTGHILVGRKGDKHNAWYSAFQKAMQHPAVLHFWQQLSGIPSWVTGYDPSWSWLREGDFYGLHADDAQVRYLAVTIHLVSSWSPEQGGELLWCGPEGDDFTLQVPDRPHFHRSFNVSRNGTSLVPGYNVAVLFPVYRNSYHAVAPVKPGPGRRFTLQGWYVDPCQFSKAKSSCMPKATKDFKAWSEEMAERSAQHLARMSRKKMHSEL</sequence>
<accession>A0ABP0R234</accession>
<dbReference type="PROSITE" id="PS51471">
    <property type="entry name" value="FE2OG_OXY"/>
    <property type="match status" value="1"/>
</dbReference>
<keyword evidence="5" id="KW-0408">Iron</keyword>
<dbReference type="Pfam" id="PF13661">
    <property type="entry name" value="2OG-FeII_Oxy_4"/>
    <property type="match status" value="1"/>
</dbReference>
<dbReference type="InterPro" id="IPR039558">
    <property type="entry name" value="TPA1/OFD1_N"/>
</dbReference>
<keyword evidence="4" id="KW-0560">Oxidoreductase</keyword>
<evidence type="ECO:0000256" key="4">
    <source>
        <dbReference type="ARBA" id="ARBA00023002"/>
    </source>
</evidence>
<evidence type="ECO:0000256" key="2">
    <source>
        <dbReference type="ARBA" id="ARBA00022723"/>
    </source>
</evidence>
<evidence type="ECO:0000256" key="3">
    <source>
        <dbReference type="ARBA" id="ARBA00022964"/>
    </source>
</evidence>
<reference evidence="8 9" key="1">
    <citation type="submission" date="2024-02" db="EMBL/GenBank/DDBJ databases">
        <authorList>
            <person name="Chen Y."/>
            <person name="Shah S."/>
            <person name="Dougan E. K."/>
            <person name="Thang M."/>
            <person name="Chan C."/>
        </authorList>
    </citation>
    <scope>NUCLEOTIDE SEQUENCE [LARGE SCALE GENOMIC DNA]</scope>
</reference>
<dbReference type="EMBL" id="CAXAMM010040673">
    <property type="protein sequence ID" value="CAK9094638.1"/>
    <property type="molecule type" value="Genomic_DNA"/>
</dbReference>
<evidence type="ECO:0000259" key="7">
    <source>
        <dbReference type="PROSITE" id="PS51471"/>
    </source>
</evidence>
<feature type="region of interest" description="Disordered" evidence="6">
    <location>
        <begin position="394"/>
        <end position="424"/>
    </location>
</feature>